<evidence type="ECO:0000313" key="1">
    <source>
        <dbReference type="EMBL" id="GIX73509.1"/>
    </source>
</evidence>
<gene>
    <name evidence="1" type="ORF">CEXT_119641</name>
</gene>
<sequence>MIFKTNIKLIAIFQNKKIAQLHLRSSPSLHANRPILLLSPHISYTHHYRVHNASGGQRNIAAKLVERHNLSAVLGTVSRREKCYEKGMFLIPSRCKGG</sequence>
<keyword evidence="2" id="KW-1185">Reference proteome</keyword>
<dbReference type="Proteomes" id="UP001054945">
    <property type="component" value="Unassembled WGS sequence"/>
</dbReference>
<dbReference type="AlphaFoldDB" id="A0AAV4MM04"/>
<comment type="caution">
    <text evidence="1">The sequence shown here is derived from an EMBL/GenBank/DDBJ whole genome shotgun (WGS) entry which is preliminary data.</text>
</comment>
<dbReference type="EMBL" id="BPLR01019958">
    <property type="protein sequence ID" value="GIX73509.1"/>
    <property type="molecule type" value="Genomic_DNA"/>
</dbReference>
<protein>
    <submittedName>
        <fullName evidence="1">Uncharacterized protein</fullName>
    </submittedName>
</protein>
<name>A0AAV4MM04_CAEEX</name>
<organism evidence="1 2">
    <name type="scientific">Caerostris extrusa</name>
    <name type="common">Bark spider</name>
    <name type="synonym">Caerostris bankana</name>
    <dbReference type="NCBI Taxonomy" id="172846"/>
    <lineage>
        <taxon>Eukaryota</taxon>
        <taxon>Metazoa</taxon>
        <taxon>Ecdysozoa</taxon>
        <taxon>Arthropoda</taxon>
        <taxon>Chelicerata</taxon>
        <taxon>Arachnida</taxon>
        <taxon>Araneae</taxon>
        <taxon>Araneomorphae</taxon>
        <taxon>Entelegynae</taxon>
        <taxon>Araneoidea</taxon>
        <taxon>Araneidae</taxon>
        <taxon>Caerostris</taxon>
    </lineage>
</organism>
<accession>A0AAV4MM04</accession>
<proteinExistence type="predicted"/>
<reference evidence="1 2" key="1">
    <citation type="submission" date="2021-06" db="EMBL/GenBank/DDBJ databases">
        <title>Caerostris extrusa draft genome.</title>
        <authorList>
            <person name="Kono N."/>
            <person name="Arakawa K."/>
        </authorList>
    </citation>
    <scope>NUCLEOTIDE SEQUENCE [LARGE SCALE GENOMIC DNA]</scope>
</reference>
<evidence type="ECO:0000313" key="2">
    <source>
        <dbReference type="Proteomes" id="UP001054945"/>
    </source>
</evidence>